<dbReference type="GeneID" id="63805772"/>
<dbReference type="InterPro" id="IPR036291">
    <property type="entry name" value="NAD(P)-bd_dom_sf"/>
</dbReference>
<dbReference type="AlphaFoldDB" id="A0A1Y1WGP9"/>
<keyword evidence="3" id="KW-0521">NADP</keyword>
<dbReference type="InterPro" id="IPR050259">
    <property type="entry name" value="SDR"/>
</dbReference>
<dbReference type="Pfam" id="PF00106">
    <property type="entry name" value="adh_short"/>
    <property type="match status" value="1"/>
</dbReference>
<evidence type="ECO:0000256" key="1">
    <source>
        <dbReference type="ARBA" id="ARBA00006484"/>
    </source>
</evidence>
<dbReference type="EMBL" id="MCFD01000002">
    <property type="protein sequence ID" value="ORX72689.1"/>
    <property type="molecule type" value="Genomic_DNA"/>
</dbReference>
<evidence type="ECO:0000313" key="6">
    <source>
        <dbReference type="EMBL" id="ORX72689.1"/>
    </source>
</evidence>
<reference evidence="6 7" key="1">
    <citation type="submission" date="2016-07" db="EMBL/GenBank/DDBJ databases">
        <title>Pervasive Adenine N6-methylation of Active Genes in Fungi.</title>
        <authorList>
            <consortium name="DOE Joint Genome Institute"/>
            <person name="Mondo S.J."/>
            <person name="Dannebaum R.O."/>
            <person name="Kuo R.C."/>
            <person name="Labutti K."/>
            <person name="Haridas S."/>
            <person name="Kuo A."/>
            <person name="Salamov A."/>
            <person name="Ahrendt S.R."/>
            <person name="Lipzen A."/>
            <person name="Sullivan W."/>
            <person name="Andreopoulos W.B."/>
            <person name="Clum A."/>
            <person name="Lindquist E."/>
            <person name="Daum C."/>
            <person name="Ramamoorthy G.K."/>
            <person name="Gryganskyi A."/>
            <person name="Culley D."/>
            <person name="Magnuson J.K."/>
            <person name="James T.Y."/>
            <person name="O'Malley M.A."/>
            <person name="Stajich J.E."/>
            <person name="Spatafora J.W."/>
            <person name="Visel A."/>
            <person name="Grigoriev I.V."/>
        </authorList>
    </citation>
    <scope>NUCLEOTIDE SEQUENCE [LARGE SCALE GENOMIC DNA]</scope>
    <source>
        <strain evidence="6 7">ATCC 12442</strain>
    </source>
</reference>
<accession>A0A1Y1WGP9</accession>
<dbReference type="SUPFAM" id="SSF51735">
    <property type="entry name" value="NAD(P)-binding Rossmann-fold domains"/>
    <property type="match status" value="1"/>
</dbReference>
<sequence length="242" mass="25689">MATTSSNSIAIVTGASRGIGKAITLHLLSKNVSVVGLARSASALEIVSEEAGKLQTSAKLIPVAGDVTDESVQQQAVDLATQNGTLIALVNNAAITEPFALIADAAVDDWKKQFDVNLFAPLSLIKKSLPQLRQSRGKVINLTSAIFKTPTKNQAGYSGSKAAISYMTQTLALEEPDITAIAVHPGIVDTDMVATFYTNARDAEPEREISGRIIGNLALFAEHELTGAYVEYDEPKLSKYAE</sequence>
<evidence type="ECO:0000256" key="2">
    <source>
        <dbReference type="ARBA" id="ARBA00012948"/>
    </source>
</evidence>
<dbReference type="EC" id="1.1.1.100" evidence="2"/>
<protein>
    <recommendedName>
        <fullName evidence="2">3-oxoacyl-[acyl-carrier-protein] reductase</fullName>
        <ecNumber evidence="2">1.1.1.100</ecNumber>
    </recommendedName>
</protein>
<dbReference type="PANTHER" id="PTHR42879:SF2">
    <property type="entry name" value="3-OXOACYL-[ACYL-CARRIER-PROTEIN] REDUCTASE FABG"/>
    <property type="match status" value="1"/>
</dbReference>
<comment type="caution">
    <text evidence="6">The sequence shown here is derived from an EMBL/GenBank/DDBJ whole genome shotgun (WGS) entry which is preliminary data.</text>
</comment>
<gene>
    <name evidence="6" type="ORF">DL89DRAFT_273949</name>
</gene>
<evidence type="ECO:0000256" key="5">
    <source>
        <dbReference type="RuleBase" id="RU000363"/>
    </source>
</evidence>
<dbReference type="GO" id="GO:0004316">
    <property type="term" value="F:3-oxoacyl-[acyl-carrier-protein] reductase (NADPH) activity"/>
    <property type="evidence" value="ECO:0007669"/>
    <property type="project" value="UniProtKB-EC"/>
</dbReference>
<dbReference type="InterPro" id="IPR002347">
    <property type="entry name" value="SDR_fam"/>
</dbReference>
<dbReference type="PROSITE" id="PS00061">
    <property type="entry name" value="ADH_SHORT"/>
    <property type="match status" value="1"/>
</dbReference>
<comment type="catalytic activity">
    <reaction evidence="4">
        <text>a (3R)-hydroxyacyl-[ACP] + NADP(+) = a 3-oxoacyl-[ACP] + NADPH + H(+)</text>
        <dbReference type="Rhea" id="RHEA:17397"/>
        <dbReference type="Rhea" id="RHEA-COMP:9916"/>
        <dbReference type="Rhea" id="RHEA-COMP:9945"/>
        <dbReference type="ChEBI" id="CHEBI:15378"/>
        <dbReference type="ChEBI" id="CHEBI:57783"/>
        <dbReference type="ChEBI" id="CHEBI:58349"/>
        <dbReference type="ChEBI" id="CHEBI:78776"/>
        <dbReference type="ChEBI" id="CHEBI:78827"/>
        <dbReference type="EC" id="1.1.1.100"/>
    </reaction>
</comment>
<keyword evidence="7" id="KW-1185">Reference proteome</keyword>
<dbReference type="Gene3D" id="3.40.50.720">
    <property type="entry name" value="NAD(P)-binding Rossmann-like Domain"/>
    <property type="match status" value="1"/>
</dbReference>
<organism evidence="6 7">
    <name type="scientific">Linderina pennispora</name>
    <dbReference type="NCBI Taxonomy" id="61395"/>
    <lineage>
        <taxon>Eukaryota</taxon>
        <taxon>Fungi</taxon>
        <taxon>Fungi incertae sedis</taxon>
        <taxon>Zoopagomycota</taxon>
        <taxon>Kickxellomycotina</taxon>
        <taxon>Kickxellomycetes</taxon>
        <taxon>Kickxellales</taxon>
        <taxon>Kickxellaceae</taxon>
        <taxon>Linderina</taxon>
    </lineage>
</organism>
<dbReference type="PANTHER" id="PTHR42879">
    <property type="entry name" value="3-OXOACYL-(ACYL-CARRIER-PROTEIN) REDUCTASE"/>
    <property type="match status" value="1"/>
</dbReference>
<evidence type="ECO:0000256" key="4">
    <source>
        <dbReference type="ARBA" id="ARBA00048508"/>
    </source>
</evidence>
<comment type="similarity">
    <text evidence="1 5">Belongs to the short-chain dehydrogenases/reductases (SDR) family.</text>
</comment>
<dbReference type="RefSeq" id="XP_040746029.1">
    <property type="nucleotide sequence ID" value="XM_040889124.1"/>
</dbReference>
<evidence type="ECO:0000256" key="3">
    <source>
        <dbReference type="ARBA" id="ARBA00022857"/>
    </source>
</evidence>
<dbReference type="GO" id="GO:0032787">
    <property type="term" value="P:monocarboxylic acid metabolic process"/>
    <property type="evidence" value="ECO:0007669"/>
    <property type="project" value="UniProtKB-ARBA"/>
</dbReference>
<dbReference type="STRING" id="61395.A0A1Y1WGP9"/>
<dbReference type="Proteomes" id="UP000193922">
    <property type="component" value="Unassembled WGS sequence"/>
</dbReference>
<evidence type="ECO:0000313" key="7">
    <source>
        <dbReference type="Proteomes" id="UP000193922"/>
    </source>
</evidence>
<dbReference type="PRINTS" id="PR00080">
    <property type="entry name" value="SDRFAMILY"/>
</dbReference>
<dbReference type="PRINTS" id="PR00081">
    <property type="entry name" value="GDHRDH"/>
</dbReference>
<proteinExistence type="inferred from homology"/>
<name>A0A1Y1WGP9_9FUNG</name>
<dbReference type="InterPro" id="IPR020904">
    <property type="entry name" value="Sc_DH/Rdtase_CS"/>
</dbReference>
<dbReference type="OrthoDB" id="153074at2759"/>